<proteinExistence type="predicted"/>
<gene>
    <name evidence="1" type="ORF">PG991_000740</name>
</gene>
<dbReference type="Proteomes" id="UP001396898">
    <property type="component" value="Unassembled WGS sequence"/>
</dbReference>
<reference evidence="1 2" key="1">
    <citation type="submission" date="2023-01" db="EMBL/GenBank/DDBJ databases">
        <title>Analysis of 21 Apiospora genomes using comparative genomics revels a genus with tremendous synthesis potential of carbohydrate active enzymes and secondary metabolites.</title>
        <authorList>
            <person name="Sorensen T."/>
        </authorList>
    </citation>
    <scope>NUCLEOTIDE SEQUENCE [LARGE SCALE GENOMIC DNA]</scope>
    <source>
        <strain evidence="1 2">CBS 20057</strain>
    </source>
</reference>
<dbReference type="EMBL" id="JAQQWI010000002">
    <property type="protein sequence ID" value="KAK8037394.1"/>
    <property type="molecule type" value="Genomic_DNA"/>
</dbReference>
<protein>
    <submittedName>
        <fullName evidence="1">Uncharacterized protein</fullName>
    </submittedName>
</protein>
<keyword evidence="2" id="KW-1185">Reference proteome</keyword>
<evidence type="ECO:0000313" key="2">
    <source>
        <dbReference type="Proteomes" id="UP001396898"/>
    </source>
</evidence>
<comment type="caution">
    <text evidence="1">The sequence shown here is derived from an EMBL/GenBank/DDBJ whole genome shotgun (WGS) entry which is preliminary data.</text>
</comment>
<organism evidence="1 2">
    <name type="scientific">Apiospora marii</name>
    <dbReference type="NCBI Taxonomy" id="335849"/>
    <lineage>
        <taxon>Eukaryota</taxon>
        <taxon>Fungi</taxon>
        <taxon>Dikarya</taxon>
        <taxon>Ascomycota</taxon>
        <taxon>Pezizomycotina</taxon>
        <taxon>Sordariomycetes</taxon>
        <taxon>Xylariomycetidae</taxon>
        <taxon>Amphisphaeriales</taxon>
        <taxon>Apiosporaceae</taxon>
        <taxon>Apiospora</taxon>
    </lineage>
</organism>
<accession>A0ABR1SSU7</accession>
<sequence length="105" mass="11870">MPLFFGELRLLFAYGRLGVWILLGPVEFLAKIVGSLFVFDDEVGPFQNARPRVIGRGPFRRRGCLGNEREAESLGVRTDLIEAYGRILRFQELRELLGLSAVDDT</sequence>
<evidence type="ECO:0000313" key="1">
    <source>
        <dbReference type="EMBL" id="KAK8037394.1"/>
    </source>
</evidence>
<name>A0ABR1SSU7_9PEZI</name>